<feature type="region of interest" description="Disordered" evidence="2">
    <location>
        <begin position="3583"/>
        <end position="3620"/>
    </location>
</feature>
<protein>
    <recommendedName>
        <fullName evidence="5">FMP27 GFWDK domain-containing protein</fullName>
    </recommendedName>
</protein>
<feature type="compositionally biased region" description="Basic and acidic residues" evidence="2">
    <location>
        <begin position="1650"/>
        <end position="1663"/>
    </location>
</feature>
<gene>
    <name evidence="3" type="ORF">BB561_001541</name>
</gene>
<feature type="region of interest" description="Disordered" evidence="2">
    <location>
        <begin position="1646"/>
        <end position="1690"/>
    </location>
</feature>
<feature type="compositionally biased region" description="Polar residues" evidence="2">
    <location>
        <begin position="4144"/>
        <end position="4181"/>
    </location>
</feature>
<dbReference type="EMBL" id="MBFR01000045">
    <property type="protein sequence ID" value="PVU95870.1"/>
    <property type="molecule type" value="Genomic_DNA"/>
</dbReference>
<dbReference type="STRING" id="133385.A0A2T9YU44"/>
<feature type="region of interest" description="Disordered" evidence="2">
    <location>
        <begin position="136"/>
        <end position="170"/>
    </location>
</feature>
<evidence type="ECO:0000256" key="1">
    <source>
        <dbReference type="SAM" id="Coils"/>
    </source>
</evidence>
<feature type="region of interest" description="Disordered" evidence="2">
    <location>
        <begin position="334"/>
        <end position="362"/>
    </location>
</feature>
<feature type="coiled-coil region" evidence="1">
    <location>
        <begin position="61"/>
        <end position="88"/>
    </location>
</feature>
<feature type="compositionally biased region" description="Low complexity" evidence="2">
    <location>
        <begin position="2463"/>
        <end position="2477"/>
    </location>
</feature>
<dbReference type="OrthoDB" id="1562405at2759"/>
<feature type="region of interest" description="Disordered" evidence="2">
    <location>
        <begin position="2458"/>
        <end position="2477"/>
    </location>
</feature>
<feature type="compositionally biased region" description="Basic and acidic residues" evidence="2">
    <location>
        <begin position="4463"/>
        <end position="4488"/>
    </location>
</feature>
<feature type="compositionally biased region" description="Basic and acidic residues" evidence="2">
    <location>
        <begin position="149"/>
        <end position="166"/>
    </location>
</feature>
<comment type="caution">
    <text evidence="3">The sequence shown here is derived from an EMBL/GenBank/DDBJ whole genome shotgun (WGS) entry which is preliminary data.</text>
</comment>
<feature type="region of interest" description="Disordered" evidence="2">
    <location>
        <begin position="4137"/>
        <end position="4201"/>
    </location>
</feature>
<dbReference type="InterPro" id="IPR045167">
    <property type="entry name" value="Hobbit"/>
</dbReference>
<dbReference type="PANTHER" id="PTHR15678">
    <property type="entry name" value="ANTIGEN MLAA-22-RELATED"/>
    <property type="match status" value="1"/>
</dbReference>
<keyword evidence="4" id="KW-1185">Reference proteome</keyword>
<reference evidence="3 4" key="1">
    <citation type="journal article" date="2018" name="MBio">
        <title>Comparative Genomics Reveals the Core Gene Toolbox for the Fungus-Insect Symbiosis.</title>
        <authorList>
            <person name="Wang Y."/>
            <person name="Stata M."/>
            <person name="Wang W."/>
            <person name="Stajich J.E."/>
            <person name="White M.M."/>
            <person name="Moncalvo J.M."/>
        </authorList>
    </citation>
    <scope>NUCLEOTIDE SEQUENCE [LARGE SCALE GENOMIC DNA]</scope>
    <source>
        <strain evidence="3 4">SWE-8-4</strain>
    </source>
</reference>
<evidence type="ECO:0000256" key="2">
    <source>
        <dbReference type="SAM" id="MobiDB-lite"/>
    </source>
</evidence>
<evidence type="ECO:0008006" key="5">
    <source>
        <dbReference type="Google" id="ProtNLM"/>
    </source>
</evidence>
<organism evidence="3 4">
    <name type="scientific">Smittium simulii</name>
    <dbReference type="NCBI Taxonomy" id="133385"/>
    <lineage>
        <taxon>Eukaryota</taxon>
        <taxon>Fungi</taxon>
        <taxon>Fungi incertae sedis</taxon>
        <taxon>Zoopagomycota</taxon>
        <taxon>Kickxellomycotina</taxon>
        <taxon>Harpellomycetes</taxon>
        <taxon>Harpellales</taxon>
        <taxon>Legeriomycetaceae</taxon>
        <taxon>Smittium</taxon>
    </lineage>
</organism>
<feature type="compositionally biased region" description="Polar residues" evidence="2">
    <location>
        <begin position="139"/>
        <end position="148"/>
    </location>
</feature>
<evidence type="ECO:0000313" key="4">
    <source>
        <dbReference type="Proteomes" id="UP000245383"/>
    </source>
</evidence>
<feature type="compositionally biased region" description="Polar residues" evidence="2">
    <location>
        <begin position="1677"/>
        <end position="1686"/>
    </location>
</feature>
<dbReference type="Proteomes" id="UP000245383">
    <property type="component" value="Unassembled WGS sequence"/>
</dbReference>
<feature type="compositionally biased region" description="Polar residues" evidence="2">
    <location>
        <begin position="3602"/>
        <end position="3613"/>
    </location>
</feature>
<feature type="region of interest" description="Disordered" evidence="2">
    <location>
        <begin position="3902"/>
        <end position="3922"/>
    </location>
</feature>
<dbReference type="Pfam" id="PF10344">
    <property type="entry name" value="Hobbit"/>
    <property type="match status" value="3"/>
</dbReference>
<proteinExistence type="predicted"/>
<sequence length="4488" mass="512654">MNHITVNEIVEDTKSLLDNKNHSIRTVLNNENKAIDKETSTSKENELEESLSVLLAKSGYIQEVLKNVKGQELMINKIEKEIEKISESSHDISADKNLDLKNGLCINVQIDAIKLRFNILYGLLRLANDWNPFSAKNKIPTSQNQNIPEDTKNSKKESRQTKDETTKTPSNRLVELQIIKPKFFIFSTNENINKESKQFKETNHSQFENTEILGNNSSSSSAELNTDIKNELKNLEKRAKNIVNKISSILTLTANIGSLFFPNFAFTIEQMDFILSKNQQSYKLGHAITLQFSQITAESVSLGKSSRAFWLYELFKYIFKFIKTKLFSSSQSNLEKEDIPSDNNRNTQSAPKRNKNTIFNEGGNVSLGEADSHWYSSFFLNSEIQTENNPSSGASSGTYTTGDIFYTYKVKVELQPVKAFYMSEISQDDQSKLSYTESNQATNMFRGFGLLKKAKKTSINQSTNTGLEIFSGSYIDLDLSSNIWGSPNHAKAKVFFNSLKTKSNHIHMMISEAKKILSYSNSNSSSALDLDFYLEKIKQKLFESAQSNISDINSNFDNESTSENQNTFSDIESRFNLVLNDIYTEIYSKKHKQLALYYLGYLLKLLSLKSLSIELAFKEIIFEFVSDDLADNQSNAKSILIVQKNVTLSCEYNTKSNIYTHSHLNSENDQFKKFSKVDSGLCSMSDKTDDYITNYFLLFPEFPRKPFALDACVALSVDFGEFNASLVNQKSTLDYFKKHDGFNKDTRISINSIKFAMVLPIKFYTLEGLRFATYAQTNVHVNNPMAVIDLEFFITFLKAIKQVSLAEKIIGTNNLDELNKTYTAKHYSQVLNSILSEELQSVKMNKNILFDQSIEIAKKYAHKLFWAKMAFQNFTANFRLQKIKLALVPQTLLSTNKSDLNENSLIFLYNESIELNIQRTFPSIEHNYKNIATMNILSDINFSILPISISYVENYKNSTQFFDNKENLKSVQLFNLEKSSITGKIDVLFGWPDNFLSENNPHFNFDLFFNIGSITSEFIGDSFLETLRHFPLWMWVKTLIKDFQFSDLHKNTTNSSKKVNFQQNFNYPDNSHTGTKTNITNELNNPKPITFYNYKIEIALSSVNMRFGVFDGELDKDNLMAHGFVVKMTGLNSKINFKPFFGDQKKLKSNIEIQKFVVLTSDFLYKDKLDFNSDFKPGVIWDPYNLDKYIELNSLTIDISSVKKKNEKKVVTIIDSKVQLLNVVVSIANFYRLFLVFHQIEIIKNLSSGDSVFRKHANINSNKDLLMVTSNVFLNLEFSNVLIDYLIPVIDIHMGDTKYIYQESQRKHILVKSRQSNIKLDLSYTKEQTQSSMELKCTIPTLSALGFSKASQPLFIFTNTRILINKFTGTSSSDQDNMKTQFIFDEGCINIPNNLRMSDFIDGIVLLIKCHKTLSKKNKADKIDAIKKTSINTKHFVNLIKSKTAIDDIIQILLKEARIDIPDLRGDIIKSNKYIKKLSTPDIVPPIYIHGKIFALIVEDDPFETALSRIYQVGKKEQVARLARMDALEKKASKIPNPIFKADVKPDAKSSLKPKVELKKSKTSEIIHENLNTSAEPYTEFDSAKKLNKTRTTLKDYEIENFKEPKTTTPAYSHKYNNSTSKYSSKTNFSGSNKTALNVSNKITMSAKSQRVETEQTKKEKISDNNSMNKKYPLPSNIDNSSTASNQKHKNSLNMIEKALEKLYEFESSNWIKTIRKFMINKLDKKTTEHGELSAFEDSKILKSNTFPKKFASAERIESTDVKHRSKNSEFLKAEQYPNINDSKELNSYSFNEKGLNLDLNKNITHSISDSNIIRNSLGASHNFDINNSIESFCGIKEKNFCLPVYNNSNNNWSFPIVPLFCLTLTPIRLKIETPNELMNFDDIIRYMREIDPSVPENQEWSTLAPLRIKMKAGELRVQMRDLPVPLVYFPDPFRLKDPAEIADRHKKAFKDFIGGVSVEGGFIISEQRAKDEAVRFCSIPMSTIKIDKMDENIELMTKTGQYDSKLESFIMRLPILKTLTFPRVHTNFSVIIYNSATLDAKKAIEYYQKGQFEKISDLGITFNEFNKILSLGRLPTPSPIICWAQRVQPILTEISQRFESITSSTVEPSPPMAWWNKIRARVRVKCRFACTDISLKELTNTHSLDSNIAPNINTSLSSLQTSELLFYSPSGRDPYDYSLENAGYLFSFRGCVRFTIGEEDEYDTGMYESFKKPHQINIGNAYGGKPVTTPPLSEILRVRCMKFNCWVPNIDSQQVNAFNIMLNGIDVVRKSLTNKNENVYNLDQSFLMLFNIIKLVPKFPYLNLGSVSNLTKEPFIKILADLTNGVRLSLGFGYSIAYNDKNLTNNSPNKANFIDKNKLGDALIEEKEVTTWDVLPHAPENVPLELLECYDTYKNFRSYGTHFGISILSPYQTDENYTDISENGRHMASFECASTNSAASSYPGSVDSLSKESLTDLPKYANSDTSSNSNSNLNHNYQKKLTSNKYNRNSNFNFKKVRSQEILDFSPSENDDFISTIASNETNQIKIDSNFDTSELEHSQAKFPQLLKPKYKPELKKQASLSVFHAISPLHNVNYRGDIVACDSFISAISASYINECINFNESSDCDSTNKCKLNISAVSTSIFMNYIKSFSSRLMLPIKKGKLYPESEKKDNKFGRSLLSLSLGVNLADMQIAYSHQLSEIKELESQELKNYFDFEGDTPNLSEIIDRFTSMQKNLNSKNTALDETSKPLGIDNIAPAKTEDNNTKKKKEMSLRWVVQDMDAEIDDFDVRIVKMKFMLPLFLKFFPAKINELVNEEKINMYRGLAILGDSYKYLEKVPEKLKWLDSDSMFDLGSFSLTNAIFSEIDVMCLLWAPRLIYFTQSTEPLEDSGYDNISKDASYNNSFYSNQNEKIDYGSDSNQSNYSYTNKSPGINSFDKDHDYSSNNELIAKKKILSKKSFRNNVTYSPSAKINNRPLTTEGSSAFKYKQNISSIIDHRKVLRDTHLAMSMLLNRRKERLGYIINLKRRRYLERINDFELGLGSSVNDIHRELIKNFDEVFELSGRRRLINQCLNMLGCDQSQNIYDNSSHLQSISKENLNKKEDSSKFNDSIEEERVYRHRFLLHSAYLVWNSKLRDSLFKFFFNEDKIRAIEYFISQQALHVVKSLNSTHKNNPQTTLSQKSISSSADVNSKDNDINFIFSSQNDINNINSSDVLNSKFNNSKNSLRNSLNNIHSKVVTNNFSSVDEFGENFIKSRDNNRKTIPLKEARSLDSFLVDSEDIGNKKVIPYCQALIELLNSQVSLMVDETSDSSVVATFATGQISIIKMCSNSDTITQIDSPDLMPSTDPIYLSLNNKFMEKSMEFEMNTASNPNIRVNASSSKSVFHLGDTETNINSQSLAGNEENFVKTRMIVSVKNMQVFIVKREDFVDCPLYLMDCFYGANVDTSKIFSTLWPVWIPIEIILNSDDSDLETLKYTNQYNKNPNSHSSKINANYRESNSHKSKTAWNRQKYNKIIERTSGIAVFDKPNTQCINFDNNYYNDLKVLSKNQDLELLFGDNALEKLKEYLISGNSNIMLDQDNTKQRNDSDWLESNMESKIFNSETSNKEQAESSEAKDYNFNLSPNTQNSKQRFSHESEQEIAGYDESKAAFILVRVSQISIVCTSEQYLSIMNLISRLLMYNEPERALYLDELNSIRLTTDLSNISNAAPVVCQIQNSLRIRRNMMQSWQMIQWGYNDLARIENSAELLSNDIGYENMIFPNVSSKKNYFDKSNWLQHKSQYTNYSVTDFKTCARQGSSILQLSYQIKALEHQLRITMDLVSSIKRKNSHLNINSSDHLSDKHSIISQNLKNTYYNSHNRSFSLPNNSLKTSFMTESIASIDKSYFKEEIISKIDNATLYGLEKNEQYITENKKKFWGKLKGSSKNTTSNKNEESVDTVASDAKLKSDSINSIKKEKSENKDMDFNSQNKFINNTDMTKRSSVAQKVSVYVSSLNLRMLDSDGASLCDLKTKNLYSSITTSTSQAIDVMVEIDLLIALNRTENALFPHIIVPYVSNTNSNFDFSKNKMITVYYSESPPVGGIGIVELLEIDLKPIRLMLSHDIGKKLLNYFFPPPDIQLQESISSGSLNRKQDDKQKDDLSVILPKTKPRRFRVFLDKKSDSSLNQPAATDTSSNNLRSVSPSNLNDPNTEYSKSNNAGLSGKNKIEKSTQNDMKTRASKNKTFMIINIPERDHLISYRGPKKFNVTDLSDFVFHSPNLQFRNEVLSYYELMMKLKRAFINAALQHTGALVKEKFKQLRNKGISSSKDLKDSFAEALVQKIDEADNYARKNYNNLTALNKNNQSNTDNDIQQEQNSNRELLQNLIPTSLFTPFVMSSSGNQNVDPIGNRKIKNHPESSEYNNLLGTLGKYNINKLNPFYSRNTSSRRSNDMKIIISQNKDSTNKNLEISEDESVNIYKKYLPNKKSFAYLSGNDTKGSPKNKKDIFGFKNTQEDKNITDSKEPQSD</sequence>
<keyword evidence="1" id="KW-0175">Coiled coil</keyword>
<feature type="compositionally biased region" description="Basic and acidic residues" evidence="2">
    <location>
        <begin position="3587"/>
        <end position="3599"/>
    </location>
</feature>
<feature type="compositionally biased region" description="Polar residues" evidence="2">
    <location>
        <begin position="341"/>
        <end position="359"/>
    </location>
</feature>
<evidence type="ECO:0000313" key="3">
    <source>
        <dbReference type="EMBL" id="PVU95870.1"/>
    </source>
</evidence>
<feature type="region of interest" description="Disordered" evidence="2">
    <location>
        <begin position="4450"/>
        <end position="4488"/>
    </location>
</feature>
<feature type="compositionally biased region" description="Basic and acidic residues" evidence="2">
    <location>
        <begin position="4186"/>
        <end position="4198"/>
    </location>
</feature>
<name>A0A2T9YU44_9FUNG</name>
<accession>A0A2T9YU44</accession>
<dbReference type="PANTHER" id="PTHR15678:SF6">
    <property type="entry name" value="BRIDGE-LIKE LIPID TRANSFER PROTEIN FAMILY MEMBER 2"/>
    <property type="match status" value="1"/>
</dbReference>